<dbReference type="RefSeq" id="WP_177719940.1">
    <property type="nucleotide sequence ID" value="NZ_JACRSQ010000011.1"/>
</dbReference>
<dbReference type="Proteomes" id="UP000657006">
    <property type="component" value="Unassembled WGS sequence"/>
</dbReference>
<protein>
    <submittedName>
        <fullName evidence="6">CvpA family protein</fullName>
    </submittedName>
</protein>
<evidence type="ECO:0000256" key="2">
    <source>
        <dbReference type="ARBA" id="ARBA00022692"/>
    </source>
</evidence>
<feature type="transmembrane region" description="Helical" evidence="5">
    <location>
        <begin position="200"/>
        <end position="217"/>
    </location>
</feature>
<feature type="transmembrane region" description="Helical" evidence="5">
    <location>
        <begin position="34"/>
        <end position="53"/>
    </location>
</feature>
<dbReference type="GO" id="GO:0016020">
    <property type="term" value="C:membrane"/>
    <property type="evidence" value="ECO:0007669"/>
    <property type="project" value="UniProtKB-SubCell"/>
</dbReference>
<feature type="transmembrane region" description="Helical" evidence="5">
    <location>
        <begin position="6"/>
        <end position="22"/>
    </location>
</feature>
<sequence length="231" mass="25044">MNFIIAIVLDALTIFILVYSLFRGKKKGFVKTGYSLISWLLSLLVAWKLFPYVGKGLRALGLFGKLQGYIGSHLSLGEVSGTAEAAAAIQNLPVPKILQEKLIENNNYEVYNIFNVDTLSDYVASYLANVALNIIAVAATFLLVFLLIRLIGFALEIVAKLPVIRTLNSVLGILAGAAMGVVKVWVLCIAVTLIGMIPKFTVLLSGVSASAVTQFFYSHNLILDMALQIFG</sequence>
<comment type="subcellular location">
    <subcellularLocation>
        <location evidence="1">Membrane</location>
        <topology evidence="1">Multi-pass membrane protein</topology>
    </subcellularLocation>
</comment>
<comment type="caution">
    <text evidence="6">The sequence shown here is derived from an EMBL/GenBank/DDBJ whole genome shotgun (WGS) entry which is preliminary data.</text>
</comment>
<gene>
    <name evidence="6" type="ORF">H8730_09080</name>
</gene>
<feature type="transmembrane region" description="Helical" evidence="5">
    <location>
        <begin position="130"/>
        <end position="158"/>
    </location>
</feature>
<keyword evidence="2 5" id="KW-0812">Transmembrane</keyword>
<proteinExistence type="predicted"/>
<organism evidence="6 7">
    <name type="scientific">Bianquea renquensis</name>
    <dbReference type="NCBI Taxonomy" id="2763661"/>
    <lineage>
        <taxon>Bacteria</taxon>
        <taxon>Bacillati</taxon>
        <taxon>Bacillota</taxon>
        <taxon>Clostridia</taxon>
        <taxon>Eubacteriales</taxon>
        <taxon>Bianqueaceae</taxon>
        <taxon>Bianquea</taxon>
    </lineage>
</organism>
<evidence type="ECO:0000256" key="3">
    <source>
        <dbReference type="ARBA" id="ARBA00022989"/>
    </source>
</evidence>
<evidence type="ECO:0000313" key="6">
    <source>
        <dbReference type="EMBL" id="MBC8543697.1"/>
    </source>
</evidence>
<feature type="transmembrane region" description="Helical" evidence="5">
    <location>
        <begin position="170"/>
        <end position="194"/>
    </location>
</feature>
<evidence type="ECO:0000256" key="4">
    <source>
        <dbReference type="ARBA" id="ARBA00023136"/>
    </source>
</evidence>
<name>A0A926DU04_9FIRM</name>
<evidence type="ECO:0000256" key="5">
    <source>
        <dbReference type="SAM" id="Phobius"/>
    </source>
</evidence>
<accession>A0A926DU04</accession>
<keyword evidence="3 5" id="KW-1133">Transmembrane helix</keyword>
<dbReference type="Pfam" id="PF02674">
    <property type="entry name" value="Colicin_V"/>
    <property type="match status" value="2"/>
</dbReference>
<dbReference type="EMBL" id="JACRSQ010000011">
    <property type="protein sequence ID" value="MBC8543697.1"/>
    <property type="molecule type" value="Genomic_DNA"/>
</dbReference>
<reference evidence="6" key="1">
    <citation type="submission" date="2020-08" db="EMBL/GenBank/DDBJ databases">
        <title>Genome public.</title>
        <authorList>
            <person name="Liu C."/>
            <person name="Sun Q."/>
        </authorList>
    </citation>
    <scope>NUCLEOTIDE SEQUENCE</scope>
    <source>
        <strain evidence="6">NSJ-32</strain>
    </source>
</reference>
<dbReference type="InterPro" id="IPR003825">
    <property type="entry name" value="Colicin-V_CvpA"/>
</dbReference>
<evidence type="ECO:0000313" key="7">
    <source>
        <dbReference type="Proteomes" id="UP000657006"/>
    </source>
</evidence>
<dbReference type="AlphaFoldDB" id="A0A926DU04"/>
<dbReference type="PANTHER" id="PTHR37306">
    <property type="entry name" value="COLICIN V PRODUCTION PROTEIN"/>
    <property type="match status" value="1"/>
</dbReference>
<dbReference type="PANTHER" id="PTHR37306:SF1">
    <property type="entry name" value="COLICIN V PRODUCTION PROTEIN"/>
    <property type="match status" value="1"/>
</dbReference>
<keyword evidence="4 5" id="KW-0472">Membrane</keyword>
<keyword evidence="7" id="KW-1185">Reference proteome</keyword>
<dbReference type="GO" id="GO:0009403">
    <property type="term" value="P:toxin biosynthetic process"/>
    <property type="evidence" value="ECO:0007669"/>
    <property type="project" value="InterPro"/>
</dbReference>
<evidence type="ECO:0000256" key="1">
    <source>
        <dbReference type="ARBA" id="ARBA00004141"/>
    </source>
</evidence>